<sequence>MKLSPPGWIPTVITSLTIATRVIDILDPSNTMKEFSINSPEAVRLISFLLILINHYELIGAVQDNWTVYKLGIVSRLAAAGVFWSIGGERGKVVVVELGTLALLVGGGWLLLRLEISG</sequence>
<evidence type="ECO:0000313" key="1">
    <source>
        <dbReference type="EMBL" id="KAB8292528.1"/>
    </source>
</evidence>
<gene>
    <name evidence="1" type="ORF">EYC80_008238</name>
</gene>
<comment type="caution">
    <text evidence="1">The sequence shown here is derived from an EMBL/GenBank/DDBJ whole genome shotgun (WGS) entry which is preliminary data.</text>
</comment>
<name>A0A5N6JTY1_MONLA</name>
<dbReference type="AlphaFoldDB" id="A0A5N6JTY1"/>
<accession>A0A5N6JTY1</accession>
<dbReference type="EMBL" id="VIGI01000013">
    <property type="protein sequence ID" value="KAB8292528.1"/>
    <property type="molecule type" value="Genomic_DNA"/>
</dbReference>
<evidence type="ECO:0000313" key="2">
    <source>
        <dbReference type="Proteomes" id="UP000326757"/>
    </source>
</evidence>
<proteinExistence type="predicted"/>
<dbReference type="OrthoDB" id="3545927at2759"/>
<reference evidence="1 2" key="1">
    <citation type="submission" date="2019-06" db="EMBL/GenBank/DDBJ databases">
        <title>Genome Sequence of the Brown Rot Fungal Pathogen Monilinia laxa.</title>
        <authorList>
            <person name="De Miccolis Angelini R.M."/>
            <person name="Landi L."/>
            <person name="Abate D."/>
            <person name="Pollastro S."/>
            <person name="Romanazzi G."/>
            <person name="Faretra F."/>
        </authorList>
    </citation>
    <scope>NUCLEOTIDE SEQUENCE [LARGE SCALE GENOMIC DNA]</scope>
    <source>
        <strain evidence="1 2">Mlax316</strain>
    </source>
</reference>
<protein>
    <submittedName>
        <fullName evidence="1">Uncharacterized protein</fullName>
    </submittedName>
</protein>
<keyword evidence="2" id="KW-1185">Reference proteome</keyword>
<dbReference type="Proteomes" id="UP000326757">
    <property type="component" value="Unassembled WGS sequence"/>
</dbReference>
<organism evidence="1 2">
    <name type="scientific">Monilinia laxa</name>
    <name type="common">Brown rot fungus</name>
    <name type="synonym">Sclerotinia laxa</name>
    <dbReference type="NCBI Taxonomy" id="61186"/>
    <lineage>
        <taxon>Eukaryota</taxon>
        <taxon>Fungi</taxon>
        <taxon>Dikarya</taxon>
        <taxon>Ascomycota</taxon>
        <taxon>Pezizomycotina</taxon>
        <taxon>Leotiomycetes</taxon>
        <taxon>Helotiales</taxon>
        <taxon>Sclerotiniaceae</taxon>
        <taxon>Monilinia</taxon>
    </lineage>
</organism>